<dbReference type="PANTHER" id="PTHR13147:SF5">
    <property type="entry name" value="FOUR-JOINTED BOX PROTEIN 1"/>
    <property type="match status" value="1"/>
</dbReference>
<feature type="compositionally biased region" description="Basic and acidic residues" evidence="1">
    <location>
        <begin position="112"/>
        <end position="141"/>
    </location>
</feature>
<evidence type="ECO:0000256" key="2">
    <source>
        <dbReference type="SAM" id="Phobius"/>
    </source>
</evidence>
<feature type="compositionally biased region" description="Basic and acidic residues" evidence="1">
    <location>
        <begin position="154"/>
        <end position="165"/>
    </location>
</feature>
<evidence type="ECO:0000313" key="3">
    <source>
        <dbReference type="EMBL" id="KAL3842503.1"/>
    </source>
</evidence>
<dbReference type="EMBL" id="JBJQND010000017">
    <property type="protein sequence ID" value="KAL3842503.1"/>
    <property type="molecule type" value="Genomic_DNA"/>
</dbReference>
<dbReference type="Proteomes" id="UP001634394">
    <property type="component" value="Unassembled WGS sequence"/>
</dbReference>
<name>A0ABD3U1V9_SINWO</name>
<dbReference type="PRINTS" id="PR02072">
    <property type="entry name" value="4JOINTEDBOX1"/>
</dbReference>
<reference evidence="3 4" key="1">
    <citation type="submission" date="2024-11" db="EMBL/GenBank/DDBJ databases">
        <title>Chromosome-level genome assembly of the freshwater bivalve Anodonta woodiana.</title>
        <authorList>
            <person name="Chen X."/>
        </authorList>
    </citation>
    <scope>NUCLEOTIDE SEQUENCE [LARGE SCALE GENOMIC DNA]</scope>
    <source>
        <strain evidence="3">MN2024</strain>
        <tissue evidence="3">Gills</tissue>
    </source>
</reference>
<dbReference type="AlphaFoldDB" id="A0ABD3U1V9"/>
<sequence length="557" mass="64651">MYVKVHRPQTVFLTISAIGFGLFILINLTADQLHLVNTKVKFHGKEVEFINIGDNDEQYAQLDAYVAHGRRKPKATNMENNPQEIPNQIPKVPEEMAGIKQNLKNNEETDGEDYHIYDENKENERDVDERNYFEDNDKVEIFDNDEENENNEDSETKNDDHKRENIFLTNSPFKPGNFGEISGLSYFKKPPLRYKEVRKTKGKPSVRYLSKVNKSRNYYGRYKLTNGIYWSDEAESLLPKGLSYENTSRLIKSLSQKRVQYLRPPSWNFCGRPKNGFVVLEDGTYMCARYRDPHNKLVFGEILSFYLSLLLGMDNVPPVVLSVVNSTSKYWRATNVHSFGWEEGKMVALIQWISDMDSASSMENIPPVLLEAFIEKIPINGTTLNCRLPSGPVDVPDLIQWGTMIVFDYLTANYDRMASMQDAADSQNKPDILQDSIRNLRKTVTTRKLWLIDNESGLLDAYELLYNDPSGERFIKFHDQMLHTMCIFQKGLVESVSRLYHSANPHTMLENFAKFHEPLLDKIPKDSTYSLFMTYFSQRLKNVYSWIKKCENNFLNR</sequence>
<evidence type="ECO:0000313" key="4">
    <source>
        <dbReference type="Proteomes" id="UP001634394"/>
    </source>
</evidence>
<keyword evidence="4" id="KW-1185">Reference proteome</keyword>
<keyword evidence="2" id="KW-0472">Membrane</keyword>
<protein>
    <submittedName>
        <fullName evidence="3">Uncharacterized protein</fullName>
    </submittedName>
</protein>
<dbReference type="PANTHER" id="PTHR13147">
    <property type="entry name" value="FOUR-JOINTED BOX PROTEIN 1"/>
    <property type="match status" value="1"/>
</dbReference>
<organism evidence="3 4">
    <name type="scientific">Sinanodonta woodiana</name>
    <name type="common">Chinese pond mussel</name>
    <name type="synonym">Anodonta woodiana</name>
    <dbReference type="NCBI Taxonomy" id="1069815"/>
    <lineage>
        <taxon>Eukaryota</taxon>
        <taxon>Metazoa</taxon>
        <taxon>Spiralia</taxon>
        <taxon>Lophotrochozoa</taxon>
        <taxon>Mollusca</taxon>
        <taxon>Bivalvia</taxon>
        <taxon>Autobranchia</taxon>
        <taxon>Heteroconchia</taxon>
        <taxon>Palaeoheterodonta</taxon>
        <taxon>Unionida</taxon>
        <taxon>Unionoidea</taxon>
        <taxon>Unionidae</taxon>
        <taxon>Unioninae</taxon>
        <taxon>Sinanodonta</taxon>
    </lineage>
</organism>
<accession>A0ABD3U1V9</accession>
<feature type="compositionally biased region" description="Acidic residues" evidence="1">
    <location>
        <begin position="142"/>
        <end position="153"/>
    </location>
</feature>
<feature type="transmembrane region" description="Helical" evidence="2">
    <location>
        <begin position="12"/>
        <end position="30"/>
    </location>
</feature>
<comment type="caution">
    <text evidence="3">The sequence shown here is derived from an EMBL/GenBank/DDBJ whole genome shotgun (WGS) entry which is preliminary data.</text>
</comment>
<feature type="region of interest" description="Disordered" evidence="1">
    <location>
        <begin position="103"/>
        <end position="170"/>
    </location>
</feature>
<evidence type="ECO:0000256" key="1">
    <source>
        <dbReference type="SAM" id="MobiDB-lite"/>
    </source>
</evidence>
<proteinExistence type="predicted"/>
<gene>
    <name evidence="3" type="ORF">ACJMK2_020508</name>
</gene>
<keyword evidence="2" id="KW-1133">Transmembrane helix</keyword>
<dbReference type="InterPro" id="IPR024868">
    <property type="entry name" value="FJX1/FJ"/>
</dbReference>
<keyword evidence="2" id="KW-0812">Transmembrane</keyword>